<organism evidence="1 2">
    <name type="scientific">Lepidopterella palustris CBS 459.81</name>
    <dbReference type="NCBI Taxonomy" id="1314670"/>
    <lineage>
        <taxon>Eukaryota</taxon>
        <taxon>Fungi</taxon>
        <taxon>Dikarya</taxon>
        <taxon>Ascomycota</taxon>
        <taxon>Pezizomycotina</taxon>
        <taxon>Dothideomycetes</taxon>
        <taxon>Pleosporomycetidae</taxon>
        <taxon>Mytilinidiales</taxon>
        <taxon>Argynnaceae</taxon>
        <taxon>Lepidopterella</taxon>
    </lineage>
</organism>
<dbReference type="Proteomes" id="UP000250266">
    <property type="component" value="Unassembled WGS sequence"/>
</dbReference>
<accession>A0A8E2EL76</accession>
<sequence length="96" mass="10812">MEPDRAPHQLRKPCLQVAFLLSGSNHIFSHPNSRRTNAMCAALFLKPAILRMCDVRQISGPAGSNSNKRERKEWHRTFASAPAFVFLSFFSLARGL</sequence>
<reference evidence="1 2" key="1">
    <citation type="journal article" date="2016" name="Nat. Commun.">
        <title>Ectomycorrhizal ecology is imprinted in the genome of the dominant symbiotic fungus Cenococcum geophilum.</title>
        <authorList>
            <consortium name="DOE Joint Genome Institute"/>
            <person name="Peter M."/>
            <person name="Kohler A."/>
            <person name="Ohm R.A."/>
            <person name="Kuo A."/>
            <person name="Krutzmann J."/>
            <person name="Morin E."/>
            <person name="Arend M."/>
            <person name="Barry K.W."/>
            <person name="Binder M."/>
            <person name="Choi C."/>
            <person name="Clum A."/>
            <person name="Copeland A."/>
            <person name="Grisel N."/>
            <person name="Haridas S."/>
            <person name="Kipfer T."/>
            <person name="LaButti K."/>
            <person name="Lindquist E."/>
            <person name="Lipzen A."/>
            <person name="Maire R."/>
            <person name="Meier B."/>
            <person name="Mihaltcheva S."/>
            <person name="Molinier V."/>
            <person name="Murat C."/>
            <person name="Poggeler S."/>
            <person name="Quandt C.A."/>
            <person name="Sperisen C."/>
            <person name="Tritt A."/>
            <person name="Tisserant E."/>
            <person name="Crous P.W."/>
            <person name="Henrissat B."/>
            <person name="Nehls U."/>
            <person name="Egli S."/>
            <person name="Spatafora J.W."/>
            <person name="Grigoriev I.V."/>
            <person name="Martin F.M."/>
        </authorList>
    </citation>
    <scope>NUCLEOTIDE SEQUENCE [LARGE SCALE GENOMIC DNA]</scope>
    <source>
        <strain evidence="1 2">CBS 459.81</strain>
    </source>
</reference>
<name>A0A8E2EL76_9PEZI</name>
<dbReference type="AlphaFoldDB" id="A0A8E2EL76"/>
<dbReference type="EMBL" id="KV744811">
    <property type="protein sequence ID" value="OCK85926.1"/>
    <property type="molecule type" value="Genomic_DNA"/>
</dbReference>
<gene>
    <name evidence="1" type="ORF">K432DRAFT_201973</name>
</gene>
<proteinExistence type="predicted"/>
<keyword evidence="2" id="KW-1185">Reference proteome</keyword>
<evidence type="ECO:0000313" key="1">
    <source>
        <dbReference type="EMBL" id="OCK85926.1"/>
    </source>
</evidence>
<evidence type="ECO:0000313" key="2">
    <source>
        <dbReference type="Proteomes" id="UP000250266"/>
    </source>
</evidence>
<protein>
    <submittedName>
        <fullName evidence="1">Uncharacterized protein</fullName>
    </submittedName>
</protein>